<keyword evidence="2" id="KW-1185">Reference proteome</keyword>
<sequence>LLWDQYKNYYIGYLDFEDKMNEYQEFALQCQLEIESTNSSFNNVIINNITVHSLNILIFELATKLEYVGIHIIGLIYDGTGENWAYIKSFDWYISKWTCSDIVEVNFNKDKKSFYKTKIIESNFEKIKFIISLLDNSETIEVNQKYIRLLILSKSKWKINEMCKYKSFKDNQWYLTKIVDYNLDDIIIEISKNMEKWKVFNQYINNFLPPVYNVHKLSAYYKSVNPIMGKD</sequence>
<protein>
    <submittedName>
        <fullName evidence="1">4926_t:CDS:1</fullName>
    </submittedName>
</protein>
<proteinExistence type="predicted"/>
<dbReference type="OrthoDB" id="2429640at2759"/>
<dbReference type="AlphaFoldDB" id="A0A9N9CIW7"/>
<feature type="non-terminal residue" evidence="1">
    <location>
        <position position="1"/>
    </location>
</feature>
<evidence type="ECO:0000313" key="1">
    <source>
        <dbReference type="EMBL" id="CAG8601620.1"/>
    </source>
</evidence>
<comment type="caution">
    <text evidence="1">The sequence shown here is derived from an EMBL/GenBank/DDBJ whole genome shotgun (WGS) entry which is preliminary data.</text>
</comment>
<reference evidence="1" key="1">
    <citation type="submission" date="2021-06" db="EMBL/GenBank/DDBJ databases">
        <authorList>
            <person name="Kallberg Y."/>
            <person name="Tangrot J."/>
            <person name="Rosling A."/>
        </authorList>
    </citation>
    <scope>NUCLEOTIDE SEQUENCE</scope>
    <source>
        <strain evidence="1">AZ414A</strain>
    </source>
</reference>
<dbReference type="EMBL" id="CAJVPK010001900">
    <property type="protein sequence ID" value="CAG8601620.1"/>
    <property type="molecule type" value="Genomic_DNA"/>
</dbReference>
<name>A0A9N9CIW7_9GLOM</name>
<dbReference type="Proteomes" id="UP000789706">
    <property type="component" value="Unassembled WGS sequence"/>
</dbReference>
<gene>
    <name evidence="1" type="ORF">DEBURN_LOCUS9549</name>
</gene>
<accession>A0A9N9CIW7</accession>
<evidence type="ECO:0000313" key="2">
    <source>
        <dbReference type="Proteomes" id="UP000789706"/>
    </source>
</evidence>
<organism evidence="1 2">
    <name type="scientific">Diversispora eburnea</name>
    <dbReference type="NCBI Taxonomy" id="1213867"/>
    <lineage>
        <taxon>Eukaryota</taxon>
        <taxon>Fungi</taxon>
        <taxon>Fungi incertae sedis</taxon>
        <taxon>Mucoromycota</taxon>
        <taxon>Glomeromycotina</taxon>
        <taxon>Glomeromycetes</taxon>
        <taxon>Diversisporales</taxon>
        <taxon>Diversisporaceae</taxon>
        <taxon>Diversispora</taxon>
    </lineage>
</organism>